<evidence type="ECO:0000313" key="10">
    <source>
        <dbReference type="Proteomes" id="UP000245412"/>
    </source>
</evidence>
<dbReference type="Pfam" id="PF02687">
    <property type="entry name" value="FtsX"/>
    <property type="match status" value="2"/>
</dbReference>
<comment type="subcellular location">
    <subcellularLocation>
        <location evidence="1">Cell membrane</location>
        <topology evidence="1">Multi-pass membrane protein</topology>
    </subcellularLocation>
</comment>
<gene>
    <name evidence="9" type="ORF">C7383_102315</name>
</gene>
<evidence type="ECO:0000313" key="9">
    <source>
        <dbReference type="EMBL" id="PWJ78179.1"/>
    </source>
</evidence>
<dbReference type="Proteomes" id="UP000245412">
    <property type="component" value="Unassembled WGS sequence"/>
</dbReference>
<feature type="transmembrane region" description="Helical" evidence="7">
    <location>
        <begin position="363"/>
        <end position="382"/>
    </location>
</feature>
<proteinExistence type="inferred from homology"/>
<keyword evidence="5 7" id="KW-0472">Membrane</keyword>
<sequence length="839" mass="94447">MGGSLKGDESVLTNNNKRIISRMARNSLSGNRRKNAFIIIAVVLSAFMVSAVLTLGASYYQASRVQNIRQYGAKHDAVVMGGVSEKQIRSCREDREIEYVGLKAKCGKVQSNGRDDTLHTQFIWCNDVFWEKQKKPALQYVTGSYPQKEDELMISEAALKECGEEGMKIGSSLELVFEDETGLHRNTFTISGIFQDYYQDKEAYVSEAFFKKSGSSLSDVLSGSMYLGFRDWIWSEKKQEKFEEALQLGKQQAFFITDGAGGQLQVLTGMGGIVLITLCSAYLLIYNILYLSVTSHVRYYGLLQTVGMTERQIRSFLFRQMYYMGSVGITAGLLLGGSISMALLPELLRGLGIKNEGVIEVRFRPWIYVLAAILVGITIYMGSRKPAKIAGSVSPIEASRFAGGHAGKKHKRIRKGCPVFNIACRNLQREKKRTAVVVLSMGLSASLFLCIMTLIQSQEARTLFPFYLDSDLVIENDTFTKFNRSEYKQIFEQEFVDRLEQIEGVESVHVTYAADIIVPWKEGLPDDWMREFYATSMAVPYDPEEYRDNPEKFYSVMAGIDNEEFEKINAGLENPMGPQKFYNGECCLIYRSMLDLSDDFLVGQKLQFYPQKNGEGFMQEIEIAAVTDSMDILRFTGYGPNIIVSSGWLNKIMTDAYRQRIALHYRERYDENTEQQIREVVQNDSCAVDSSIESRIQIRENLRNTQGNIMIFGVGIAVLVGFIGLMNYINATISNLRNRLKELSVLESIGMTGRQTSRMLFCEGLLYAGLTILFTVSAGLGTTYMIFQFMNTMHAPFTVPLNPVIISILLITAVCTGIPMAAYQVLVKKASVIERIRDS</sequence>
<dbReference type="InterPro" id="IPR003838">
    <property type="entry name" value="ABC3_permease_C"/>
</dbReference>
<dbReference type="AlphaFoldDB" id="A0AB73T8I4"/>
<keyword evidence="4 7" id="KW-1133">Transmembrane helix</keyword>
<evidence type="ECO:0000259" key="8">
    <source>
        <dbReference type="Pfam" id="PF02687"/>
    </source>
</evidence>
<name>A0AB73T8I4_9FIRM</name>
<dbReference type="PANTHER" id="PTHR30572">
    <property type="entry name" value="MEMBRANE COMPONENT OF TRANSPORTER-RELATED"/>
    <property type="match status" value="1"/>
</dbReference>
<feature type="transmembrane region" description="Helical" evidence="7">
    <location>
        <begin position="266"/>
        <end position="289"/>
    </location>
</feature>
<reference evidence="9 10" key="1">
    <citation type="submission" date="2018-05" db="EMBL/GenBank/DDBJ databases">
        <authorList>
            <person name="Goeker M."/>
            <person name="Huntemann M."/>
            <person name="Clum A."/>
            <person name="Pillay M."/>
            <person name="Palaniappan K."/>
            <person name="Varghese N."/>
            <person name="Mikhailova N."/>
            <person name="Stamatis D."/>
            <person name="Reddy T."/>
            <person name="Daum C."/>
            <person name="Shapiro N."/>
            <person name="Ivanova N."/>
            <person name="Kyrpides N."/>
            <person name="Woyke T."/>
        </authorList>
    </citation>
    <scope>NUCLEOTIDE SEQUENCE [LARGE SCALE GENOMIC DNA]</scope>
    <source>
        <strain evidence="9 10">DSM 26524</strain>
    </source>
</reference>
<feature type="transmembrane region" description="Helical" evidence="7">
    <location>
        <begin position="435"/>
        <end position="455"/>
    </location>
</feature>
<organism evidence="9 10">
    <name type="scientific">Murimonas intestini</name>
    <dbReference type="NCBI Taxonomy" id="1337051"/>
    <lineage>
        <taxon>Bacteria</taxon>
        <taxon>Bacillati</taxon>
        <taxon>Bacillota</taxon>
        <taxon>Clostridia</taxon>
        <taxon>Lachnospirales</taxon>
        <taxon>Lachnospiraceae</taxon>
        <taxon>Murimonas</taxon>
    </lineage>
</organism>
<feature type="domain" description="ABC3 transporter permease C-terminal" evidence="8">
    <location>
        <begin position="716"/>
        <end position="828"/>
    </location>
</feature>
<dbReference type="GO" id="GO:0022857">
    <property type="term" value="F:transmembrane transporter activity"/>
    <property type="evidence" value="ECO:0007669"/>
    <property type="project" value="TreeGrafter"/>
</dbReference>
<feature type="transmembrane region" description="Helical" evidence="7">
    <location>
        <begin position="764"/>
        <end position="784"/>
    </location>
</feature>
<dbReference type="PANTHER" id="PTHR30572:SF4">
    <property type="entry name" value="ABC TRANSPORTER PERMEASE YTRF"/>
    <property type="match status" value="1"/>
</dbReference>
<comment type="caution">
    <text evidence="9">The sequence shown here is derived from an EMBL/GenBank/DDBJ whole genome shotgun (WGS) entry which is preliminary data.</text>
</comment>
<evidence type="ECO:0000256" key="2">
    <source>
        <dbReference type="ARBA" id="ARBA00022475"/>
    </source>
</evidence>
<keyword evidence="2" id="KW-1003">Cell membrane</keyword>
<feature type="transmembrane region" description="Helical" evidence="7">
    <location>
        <begin position="36"/>
        <end position="60"/>
    </location>
</feature>
<protein>
    <submittedName>
        <fullName evidence="9">ABC transport system permease protein</fullName>
    </submittedName>
</protein>
<evidence type="ECO:0000256" key="3">
    <source>
        <dbReference type="ARBA" id="ARBA00022692"/>
    </source>
</evidence>
<evidence type="ECO:0000256" key="4">
    <source>
        <dbReference type="ARBA" id="ARBA00022989"/>
    </source>
</evidence>
<accession>A0AB73T8I4</accession>
<feature type="transmembrane region" description="Helical" evidence="7">
    <location>
        <begin position="804"/>
        <end position="827"/>
    </location>
</feature>
<evidence type="ECO:0000256" key="7">
    <source>
        <dbReference type="SAM" id="Phobius"/>
    </source>
</evidence>
<dbReference type="InterPro" id="IPR050250">
    <property type="entry name" value="Macrolide_Exporter_MacB"/>
</dbReference>
<feature type="transmembrane region" description="Helical" evidence="7">
    <location>
        <begin position="709"/>
        <end position="729"/>
    </location>
</feature>
<evidence type="ECO:0000256" key="5">
    <source>
        <dbReference type="ARBA" id="ARBA00023136"/>
    </source>
</evidence>
<evidence type="ECO:0000256" key="6">
    <source>
        <dbReference type="ARBA" id="ARBA00038076"/>
    </source>
</evidence>
<feature type="transmembrane region" description="Helical" evidence="7">
    <location>
        <begin position="321"/>
        <end position="343"/>
    </location>
</feature>
<feature type="domain" description="ABC3 transporter permease C-terminal" evidence="8">
    <location>
        <begin position="273"/>
        <end position="382"/>
    </location>
</feature>
<comment type="similarity">
    <text evidence="6">Belongs to the ABC-4 integral membrane protein family.</text>
</comment>
<dbReference type="EMBL" id="QGGY01000002">
    <property type="protein sequence ID" value="PWJ78179.1"/>
    <property type="molecule type" value="Genomic_DNA"/>
</dbReference>
<keyword evidence="10" id="KW-1185">Reference proteome</keyword>
<keyword evidence="3 7" id="KW-0812">Transmembrane</keyword>
<evidence type="ECO:0000256" key="1">
    <source>
        <dbReference type="ARBA" id="ARBA00004651"/>
    </source>
</evidence>
<dbReference type="GO" id="GO:0005886">
    <property type="term" value="C:plasma membrane"/>
    <property type="evidence" value="ECO:0007669"/>
    <property type="project" value="UniProtKB-SubCell"/>
</dbReference>